<dbReference type="GO" id="GO:0030246">
    <property type="term" value="F:carbohydrate binding"/>
    <property type="evidence" value="ECO:0007669"/>
    <property type="project" value="InterPro"/>
</dbReference>
<name>A0A1H4IWR5_9MICO</name>
<reference evidence="11" key="1">
    <citation type="submission" date="2016-10" db="EMBL/GenBank/DDBJ databases">
        <authorList>
            <person name="Varghese N."/>
            <person name="Submissions S."/>
        </authorList>
    </citation>
    <scope>NUCLEOTIDE SEQUENCE [LARGE SCALE GENOMIC DNA]</scope>
    <source>
        <strain evidence="11">DSM 16089</strain>
    </source>
</reference>
<dbReference type="InterPro" id="IPR051417">
    <property type="entry name" value="SDr/BOS_complex"/>
</dbReference>
<dbReference type="Gene3D" id="2.60.40.1120">
    <property type="entry name" value="Carboxypeptidase-like, regulatory domain"/>
    <property type="match status" value="2"/>
</dbReference>
<organism evidence="10 11">
    <name type="scientific">Microbacterium hydrocarbonoxydans</name>
    <dbReference type="NCBI Taxonomy" id="273678"/>
    <lineage>
        <taxon>Bacteria</taxon>
        <taxon>Bacillati</taxon>
        <taxon>Actinomycetota</taxon>
        <taxon>Actinomycetes</taxon>
        <taxon>Micrococcales</taxon>
        <taxon>Microbacteriaceae</taxon>
        <taxon>Microbacterium</taxon>
    </lineage>
</organism>
<evidence type="ECO:0000256" key="2">
    <source>
        <dbReference type="ARBA" id="ARBA00004613"/>
    </source>
</evidence>
<evidence type="ECO:0000313" key="11">
    <source>
        <dbReference type="Proteomes" id="UP000183750"/>
    </source>
</evidence>
<evidence type="ECO:0000256" key="5">
    <source>
        <dbReference type="ARBA" id="ARBA00022729"/>
    </source>
</evidence>
<keyword evidence="8" id="KW-1133">Transmembrane helix</keyword>
<gene>
    <name evidence="10" type="ORF">SAMN04489807_0372</name>
</gene>
<dbReference type="InterPro" id="IPR033764">
    <property type="entry name" value="Sdr_B"/>
</dbReference>
<dbReference type="InterPro" id="IPR008969">
    <property type="entry name" value="CarboxyPept-like_regulatory"/>
</dbReference>
<dbReference type="Gene3D" id="2.60.40.10">
    <property type="entry name" value="Immunoglobulins"/>
    <property type="match status" value="2"/>
</dbReference>
<dbReference type="Pfam" id="PF13620">
    <property type="entry name" value="CarboxypepD_reg"/>
    <property type="match status" value="3"/>
</dbReference>
<keyword evidence="4" id="KW-0964">Secreted</keyword>
<proteinExistence type="predicted"/>
<dbReference type="EC" id="3.2.1.1" evidence="3"/>
<evidence type="ECO:0000256" key="7">
    <source>
        <dbReference type="SAM" id="MobiDB-lite"/>
    </source>
</evidence>
<dbReference type="InterPro" id="IPR013784">
    <property type="entry name" value="Carb-bd-like_fold"/>
</dbReference>
<feature type="domain" description="SD-repeat containing protein B" evidence="9">
    <location>
        <begin position="283"/>
        <end position="354"/>
    </location>
</feature>
<dbReference type="Proteomes" id="UP000183750">
    <property type="component" value="Unassembled WGS sequence"/>
</dbReference>
<dbReference type="GO" id="GO:0005975">
    <property type="term" value="P:carbohydrate metabolic process"/>
    <property type="evidence" value="ECO:0007669"/>
    <property type="project" value="UniProtKB-ARBA"/>
</dbReference>
<dbReference type="InterPro" id="IPR013783">
    <property type="entry name" value="Ig-like_fold"/>
</dbReference>
<keyword evidence="10" id="KW-0378">Hydrolase</keyword>
<comment type="catalytic activity">
    <reaction evidence="1">
        <text>Endohydrolysis of (1-&gt;4)-alpha-D-glucosidic linkages in polysaccharides containing three or more (1-&gt;4)-alpha-linked D-glucose units.</text>
        <dbReference type="EC" id="3.2.1.1"/>
    </reaction>
</comment>
<keyword evidence="8" id="KW-0812">Transmembrane</keyword>
<evidence type="ECO:0000256" key="6">
    <source>
        <dbReference type="ARBA" id="ARBA00030238"/>
    </source>
</evidence>
<dbReference type="GO" id="GO:0005576">
    <property type="term" value="C:extracellular region"/>
    <property type="evidence" value="ECO:0007669"/>
    <property type="project" value="UniProtKB-SubCell"/>
</dbReference>
<sequence>MGDEDIPLAGRMRTDAARSARFRPSTRAAIYRYADRMRAAKSGILAGAIVLVAALVSAIPAAAATTTAWATWQPLAGASGAYTTSVQIAAQPAMTATMTSDSRSGQVGVVSGATTWLSQGTPVGAKYGTSLNQPYLNLRPKADNATSPSTTTYSFATPTPASGWTFVLGDIDADAVRIQAIGANGQALTAAQLGFNGGFNYCAPGVVGKPSCTGDAADVPTWDAATLTLTGNAGAVDTSGASAWFEPSVPVSSLTFSFTRRAGFPVYQTWFASIARDITGTVVDEADGPLDGVALSLTDGNGTVVGTTTTAAGGTYSFPGFVASDGYTVRVTPPAGKITTGAVTAAVDLTTADAVADFTVRDIVPVAVSGRVVDGNGDPVPGVTVSVDGTTTTTTDADGTYLFDEVAVGPHTVVITPPPGYSTTDPTEPLVVPDGSEVPITLADFVLVENPDLSGSVRANGTGVPGVTVTASAGGDTVTAVTDASGGYRFPRLPAGDYVVEVTPPSGYAPVGATSQNETVASADVTGVDFELARFGALAGVVRTDDGTPVGGVVITVGTDEGTQQLTTDADGGYGLGELSPGTYTLTVTPPSGTTVVGPATLTVVVTAAGETFVDQDFTLAEAVVVPPTDPTDPDDPDVPPTTGGGQLPGTGLGSETFVWAGVGGAVLVLGVVLFLVARRRAHRD</sequence>
<feature type="transmembrane region" description="Helical" evidence="8">
    <location>
        <begin position="658"/>
        <end position="678"/>
    </location>
</feature>
<dbReference type="AlphaFoldDB" id="A0A1H4IWR5"/>
<evidence type="ECO:0000256" key="8">
    <source>
        <dbReference type="SAM" id="Phobius"/>
    </source>
</evidence>
<keyword evidence="10" id="KW-0645">Protease</keyword>
<dbReference type="Pfam" id="PF17210">
    <property type="entry name" value="SdrD_B"/>
    <property type="match status" value="1"/>
</dbReference>
<dbReference type="PANTHER" id="PTHR23303">
    <property type="entry name" value="CARBOXYPEPTIDASE REGULATORY REGION-CONTAINING"/>
    <property type="match status" value="1"/>
</dbReference>
<feature type="region of interest" description="Disordered" evidence="7">
    <location>
        <begin position="626"/>
        <end position="650"/>
    </location>
</feature>
<keyword evidence="10" id="KW-0121">Carboxypeptidase</keyword>
<dbReference type="SUPFAM" id="SSF49452">
    <property type="entry name" value="Starch-binding domain-like"/>
    <property type="match status" value="1"/>
</dbReference>
<evidence type="ECO:0000256" key="4">
    <source>
        <dbReference type="ARBA" id="ARBA00022525"/>
    </source>
</evidence>
<keyword evidence="11" id="KW-1185">Reference proteome</keyword>
<keyword evidence="5" id="KW-0732">Signal</keyword>
<protein>
    <recommendedName>
        <fullName evidence="3">alpha-amylase</fullName>
        <ecNumber evidence="3">3.2.1.1</ecNumber>
    </recommendedName>
    <alternativeName>
        <fullName evidence="6">1,4-alpha-D-glucan glucanohydrolase</fullName>
    </alternativeName>
</protein>
<accession>A0A1H4IWR5</accession>
<comment type="subcellular location">
    <subcellularLocation>
        <location evidence="2">Secreted</location>
    </subcellularLocation>
</comment>
<evidence type="ECO:0000259" key="9">
    <source>
        <dbReference type="Pfam" id="PF17210"/>
    </source>
</evidence>
<evidence type="ECO:0000256" key="1">
    <source>
        <dbReference type="ARBA" id="ARBA00000548"/>
    </source>
</evidence>
<dbReference type="EMBL" id="FNSQ01000005">
    <property type="protein sequence ID" value="SEB38550.1"/>
    <property type="molecule type" value="Genomic_DNA"/>
</dbReference>
<dbReference type="SUPFAM" id="SSF49464">
    <property type="entry name" value="Carboxypeptidase regulatory domain-like"/>
    <property type="match status" value="2"/>
</dbReference>
<dbReference type="GO" id="GO:0004556">
    <property type="term" value="F:alpha-amylase activity"/>
    <property type="evidence" value="ECO:0007669"/>
    <property type="project" value="UniProtKB-EC"/>
</dbReference>
<dbReference type="SUPFAM" id="SSF49478">
    <property type="entry name" value="Cna protein B-type domain"/>
    <property type="match status" value="1"/>
</dbReference>
<evidence type="ECO:0000256" key="3">
    <source>
        <dbReference type="ARBA" id="ARBA00012595"/>
    </source>
</evidence>
<evidence type="ECO:0000313" key="10">
    <source>
        <dbReference type="EMBL" id="SEB38550.1"/>
    </source>
</evidence>
<keyword evidence="8" id="KW-0472">Membrane</keyword>
<dbReference type="GO" id="GO:0004180">
    <property type="term" value="F:carboxypeptidase activity"/>
    <property type="evidence" value="ECO:0007669"/>
    <property type="project" value="UniProtKB-KW"/>
</dbReference>
<feature type="transmembrane region" description="Helical" evidence="8">
    <location>
        <begin position="42"/>
        <end position="63"/>
    </location>
</feature>